<feature type="transmembrane region" description="Helical" evidence="1">
    <location>
        <begin position="339"/>
        <end position="359"/>
    </location>
</feature>
<dbReference type="EMBL" id="FOIR01000001">
    <property type="protein sequence ID" value="SEV87840.1"/>
    <property type="molecule type" value="Genomic_DNA"/>
</dbReference>
<keyword evidence="1" id="KW-1133">Transmembrane helix</keyword>
<name>A0A1I0MJ64_9BACT</name>
<dbReference type="Pfam" id="PF13387">
    <property type="entry name" value="Lnb_N"/>
    <property type="match status" value="1"/>
</dbReference>
<keyword evidence="1" id="KW-0812">Transmembrane</keyword>
<dbReference type="STRING" id="1267423.SAMN05216290_0409"/>
<organism evidence="5 6">
    <name type="scientific">Roseivirga pacifica</name>
    <dbReference type="NCBI Taxonomy" id="1267423"/>
    <lineage>
        <taxon>Bacteria</taxon>
        <taxon>Pseudomonadati</taxon>
        <taxon>Bacteroidota</taxon>
        <taxon>Cytophagia</taxon>
        <taxon>Cytophagales</taxon>
        <taxon>Roseivirgaceae</taxon>
        <taxon>Roseivirga</taxon>
    </lineage>
</organism>
<dbReference type="InterPro" id="IPR025178">
    <property type="entry name" value="Lnb_N"/>
</dbReference>
<evidence type="ECO:0000313" key="6">
    <source>
        <dbReference type="Proteomes" id="UP000199437"/>
    </source>
</evidence>
<evidence type="ECO:0000256" key="2">
    <source>
        <dbReference type="SAM" id="SignalP"/>
    </source>
</evidence>
<evidence type="ECO:0000259" key="4">
    <source>
        <dbReference type="Pfam" id="PF25221"/>
    </source>
</evidence>
<feature type="signal peptide" evidence="2">
    <location>
        <begin position="1"/>
        <end position="18"/>
    </location>
</feature>
<gene>
    <name evidence="5" type="ORF">SAMN05216290_0409</name>
</gene>
<dbReference type="RefSeq" id="WP_090256727.1">
    <property type="nucleotide sequence ID" value="NZ_FOIR01000001.1"/>
</dbReference>
<sequence length="391" mass="45764">MKQIVCLLLLLLGFQAQAQYPTLSEDAEVSLITIGPGKYLYDCFGHSAFRIKDPALGLDRAYNYGSYDSFEEGFYVKFAMGNADYKLATTDFDRFLYVYEYQNRWVKEQVLDITAEEKQAIFNFLETNRQPENMYYRYDQFYDNCATKLRDVVKDVLGDKLVFHDDFLTEEATLRDLVDENAFNHPWWDLGIDIGLGNLVDKKASIEDRMYLPDYVHSAYEHATITRNGSERLAIKYARDLNTTDFYEQRKDTLDPWIVFTVLSILVIALTLRDYLKKQRSRAVDFSIFFVTGLVGTLVVFLWFGTHHTTTVNNMNILWAFMPNIVVAFFLLKRTPPVWARVYSRFLVILLVAMAIVWITRFQVFNIGMLPLMVMFAFRYVFLWQQGLARK</sequence>
<evidence type="ECO:0000256" key="1">
    <source>
        <dbReference type="SAM" id="Phobius"/>
    </source>
</evidence>
<feature type="chain" id="PRO_5011520476" evidence="2">
    <location>
        <begin position="19"/>
        <end position="391"/>
    </location>
</feature>
<feature type="transmembrane region" description="Helical" evidence="1">
    <location>
        <begin position="365"/>
        <end position="382"/>
    </location>
</feature>
<keyword evidence="1" id="KW-0472">Membrane</keyword>
<dbReference type="OrthoDB" id="319167at2"/>
<feature type="transmembrane region" description="Helical" evidence="1">
    <location>
        <begin position="283"/>
        <end position="304"/>
    </location>
</feature>
<keyword evidence="6" id="KW-1185">Reference proteome</keyword>
<feature type="transmembrane region" description="Helical" evidence="1">
    <location>
        <begin position="316"/>
        <end position="332"/>
    </location>
</feature>
<dbReference type="InterPro" id="IPR057436">
    <property type="entry name" value="5TMH_Lnb"/>
</dbReference>
<reference evidence="6" key="1">
    <citation type="submission" date="2016-10" db="EMBL/GenBank/DDBJ databases">
        <authorList>
            <person name="Varghese N."/>
            <person name="Submissions S."/>
        </authorList>
    </citation>
    <scope>NUCLEOTIDE SEQUENCE [LARGE SCALE GENOMIC DNA]</scope>
    <source>
        <strain evidence="6">CGMCC 1.12402</strain>
    </source>
</reference>
<evidence type="ECO:0000259" key="3">
    <source>
        <dbReference type="Pfam" id="PF13387"/>
    </source>
</evidence>
<dbReference type="Pfam" id="PF25221">
    <property type="entry name" value="5TMH_Lnb"/>
    <property type="match status" value="1"/>
</dbReference>
<feature type="domain" description="Lnb-like transmembrane" evidence="4">
    <location>
        <begin position="249"/>
        <end position="383"/>
    </location>
</feature>
<feature type="transmembrane region" description="Helical" evidence="1">
    <location>
        <begin position="257"/>
        <end position="276"/>
    </location>
</feature>
<protein>
    <submittedName>
        <fullName evidence="5">Uncharacterized protein</fullName>
    </submittedName>
</protein>
<proteinExistence type="predicted"/>
<dbReference type="GeneID" id="99985171"/>
<dbReference type="Proteomes" id="UP000199437">
    <property type="component" value="Unassembled WGS sequence"/>
</dbReference>
<dbReference type="AlphaFoldDB" id="A0A1I0MJ64"/>
<feature type="domain" description="Lnb N-terminal periplasmic" evidence="3">
    <location>
        <begin position="26"/>
        <end position="163"/>
    </location>
</feature>
<keyword evidence="2" id="KW-0732">Signal</keyword>
<evidence type="ECO:0000313" key="5">
    <source>
        <dbReference type="EMBL" id="SEV87840.1"/>
    </source>
</evidence>
<accession>A0A1I0MJ64</accession>